<dbReference type="PANTHER" id="PTHR23112">
    <property type="entry name" value="G PROTEIN-COUPLED RECEPTOR 157-RELATED"/>
    <property type="match status" value="1"/>
</dbReference>
<dbReference type="AlphaFoldDB" id="S3DCC1"/>
<dbReference type="OMA" id="NLMVVYP"/>
<evidence type="ECO:0000256" key="5">
    <source>
        <dbReference type="SAM" id="MobiDB-lite"/>
    </source>
</evidence>
<keyword evidence="4 6" id="KW-0472">Membrane</keyword>
<feature type="transmembrane region" description="Helical" evidence="6">
    <location>
        <begin position="188"/>
        <end position="209"/>
    </location>
</feature>
<dbReference type="GeneID" id="19464469"/>
<feature type="transmembrane region" description="Helical" evidence="6">
    <location>
        <begin position="104"/>
        <end position="126"/>
    </location>
</feature>
<comment type="subcellular location">
    <subcellularLocation>
        <location evidence="1">Membrane</location>
        <topology evidence="1">Multi-pass membrane protein</topology>
    </subcellularLocation>
</comment>
<keyword evidence="2 6" id="KW-0812">Transmembrane</keyword>
<feature type="transmembrane region" description="Helical" evidence="6">
    <location>
        <begin position="62"/>
        <end position="84"/>
    </location>
</feature>
<protein>
    <submittedName>
        <fullName evidence="7">Family A G protein-coupled receptor-like protein</fullName>
    </submittedName>
</protein>
<evidence type="ECO:0000256" key="1">
    <source>
        <dbReference type="ARBA" id="ARBA00004141"/>
    </source>
</evidence>
<feature type="transmembrane region" description="Helical" evidence="6">
    <location>
        <begin position="20"/>
        <end position="42"/>
    </location>
</feature>
<dbReference type="STRING" id="1116229.S3DCC1"/>
<dbReference type="EMBL" id="KE145353">
    <property type="protein sequence ID" value="EPE36077.1"/>
    <property type="molecule type" value="Genomic_DNA"/>
</dbReference>
<dbReference type="GO" id="GO:0007189">
    <property type="term" value="P:adenylate cyclase-activating G protein-coupled receptor signaling pathway"/>
    <property type="evidence" value="ECO:0007669"/>
    <property type="project" value="TreeGrafter"/>
</dbReference>
<reference evidence="7 8" key="1">
    <citation type="journal article" date="2013" name="BMC Genomics">
        <title>Genomics-driven discovery of the pneumocandin biosynthetic gene cluster in the fungus Glarea lozoyensis.</title>
        <authorList>
            <person name="Chen L."/>
            <person name="Yue Q."/>
            <person name="Zhang X."/>
            <person name="Xiang M."/>
            <person name="Wang C."/>
            <person name="Li S."/>
            <person name="Che Y."/>
            <person name="Ortiz-Lopez F.J."/>
            <person name="Bills G.F."/>
            <person name="Liu X."/>
            <person name="An Z."/>
        </authorList>
    </citation>
    <scope>NUCLEOTIDE SEQUENCE [LARGE SCALE GENOMIC DNA]</scope>
    <source>
        <strain evidence="8">ATCC 20868 / MF5171</strain>
    </source>
</reference>
<feature type="transmembrane region" description="Helical" evidence="6">
    <location>
        <begin position="259"/>
        <end position="279"/>
    </location>
</feature>
<evidence type="ECO:0000313" key="8">
    <source>
        <dbReference type="Proteomes" id="UP000016922"/>
    </source>
</evidence>
<evidence type="ECO:0000313" key="7">
    <source>
        <dbReference type="EMBL" id="EPE36077.1"/>
    </source>
</evidence>
<dbReference type="HOGENOM" id="CLU_027149_3_2_1"/>
<dbReference type="Proteomes" id="UP000016922">
    <property type="component" value="Unassembled WGS sequence"/>
</dbReference>
<dbReference type="GO" id="GO:0005886">
    <property type="term" value="C:plasma membrane"/>
    <property type="evidence" value="ECO:0007669"/>
    <property type="project" value="TreeGrafter"/>
</dbReference>
<proteinExistence type="predicted"/>
<dbReference type="SUPFAM" id="SSF81321">
    <property type="entry name" value="Family A G protein-coupled receptor-like"/>
    <property type="match status" value="1"/>
</dbReference>
<accession>S3DCC1</accession>
<feature type="transmembrane region" description="Helical" evidence="6">
    <location>
        <begin position="138"/>
        <end position="160"/>
    </location>
</feature>
<gene>
    <name evidence="7" type="ORF">GLAREA_05415</name>
</gene>
<evidence type="ECO:0000256" key="3">
    <source>
        <dbReference type="ARBA" id="ARBA00022989"/>
    </source>
</evidence>
<name>S3DCC1_GLAL2</name>
<dbReference type="Gene3D" id="1.20.1070.10">
    <property type="entry name" value="Rhodopsin 7-helix transmembrane proteins"/>
    <property type="match status" value="1"/>
</dbReference>
<dbReference type="KEGG" id="glz:GLAREA_05415"/>
<dbReference type="CDD" id="cd00637">
    <property type="entry name" value="7tm_classA_rhodopsin-like"/>
    <property type="match status" value="1"/>
</dbReference>
<keyword evidence="8" id="KW-1185">Reference proteome</keyword>
<keyword evidence="7" id="KW-0675">Receptor</keyword>
<evidence type="ECO:0000256" key="2">
    <source>
        <dbReference type="ARBA" id="ARBA00022692"/>
    </source>
</evidence>
<keyword evidence="3 6" id="KW-1133">Transmembrane helix</keyword>
<evidence type="ECO:0000256" key="4">
    <source>
        <dbReference type="ARBA" id="ARBA00023136"/>
    </source>
</evidence>
<feature type="transmembrane region" description="Helical" evidence="6">
    <location>
        <begin position="230"/>
        <end position="253"/>
    </location>
</feature>
<sequence length="404" mass="45068">MVLDEESQSLSPLPEALSRGLVAVSSFGLLSFFCSTSLFFYLTWRLISWHRYTGTKQPTNQFLLLIYNLLFADIQQACAFLLNIGALRNNAILVGKPLCFAQGWFVSTGDLASSVFISAIAVHTLFGVTKNYRLPTWAFHCVIGLCWLFVYVMAAIGPILHGEDFYVRASAWCWINKRYSAERLWYHYFWIFIGMFSTILIYGFIYLWLRRKQQAGIISKTAIRNATPLMILYPLIYTICTAPLASLRIYALAGHSVSLGYFCMAGTMIACNGWLDVLLYASTRADIVFCDLPPGESTGLNTFNFMGRHLQSSPTSQHSNIAARSNANSQNESTQALGRQSRDTQGSENLYGMGQIGTKDNIAVSVNSLVNDSAAISPMENDTITSATWDLRRDNSLKSLQTPV</sequence>
<dbReference type="GO" id="GO:0004930">
    <property type="term" value="F:G protein-coupled receptor activity"/>
    <property type="evidence" value="ECO:0007669"/>
    <property type="project" value="TreeGrafter"/>
</dbReference>
<dbReference type="eggNOG" id="ENOG502RYZC">
    <property type="taxonomic scope" value="Eukaryota"/>
</dbReference>
<organism evidence="7 8">
    <name type="scientific">Glarea lozoyensis (strain ATCC 20868 / MF5171)</name>
    <dbReference type="NCBI Taxonomy" id="1116229"/>
    <lineage>
        <taxon>Eukaryota</taxon>
        <taxon>Fungi</taxon>
        <taxon>Dikarya</taxon>
        <taxon>Ascomycota</taxon>
        <taxon>Pezizomycotina</taxon>
        <taxon>Leotiomycetes</taxon>
        <taxon>Helotiales</taxon>
        <taxon>Helotiaceae</taxon>
        <taxon>Glarea</taxon>
    </lineage>
</organism>
<dbReference type="RefSeq" id="XP_008076895.1">
    <property type="nucleotide sequence ID" value="XM_008078704.1"/>
</dbReference>
<dbReference type="PANTHER" id="PTHR23112:SF37">
    <property type="entry name" value="G PROTEIN-COUPLED RECEPTOR GPR1"/>
    <property type="match status" value="1"/>
</dbReference>
<dbReference type="OrthoDB" id="100006at2759"/>
<evidence type="ECO:0000256" key="6">
    <source>
        <dbReference type="SAM" id="Phobius"/>
    </source>
</evidence>
<feature type="region of interest" description="Disordered" evidence="5">
    <location>
        <begin position="311"/>
        <end position="352"/>
    </location>
</feature>
<feature type="compositionally biased region" description="Polar residues" evidence="5">
    <location>
        <begin position="311"/>
        <end position="348"/>
    </location>
</feature>